<dbReference type="PROSITE" id="PS50075">
    <property type="entry name" value="CARRIER"/>
    <property type="match status" value="1"/>
</dbReference>
<dbReference type="SUPFAM" id="SSF56801">
    <property type="entry name" value="Acetyl-CoA synthetase-like"/>
    <property type="match status" value="1"/>
</dbReference>
<dbReference type="Gene3D" id="3.30.300.30">
    <property type="match status" value="1"/>
</dbReference>
<name>A0A7W8Z2L9_9ACTN</name>
<dbReference type="GO" id="GO:0044550">
    <property type="term" value="P:secondary metabolite biosynthetic process"/>
    <property type="evidence" value="ECO:0007669"/>
    <property type="project" value="TreeGrafter"/>
</dbReference>
<dbReference type="Proteomes" id="UP000588112">
    <property type="component" value="Unassembled WGS sequence"/>
</dbReference>
<reference evidence="4 5" key="1">
    <citation type="submission" date="2020-08" db="EMBL/GenBank/DDBJ databases">
        <title>Sequencing the genomes of 1000 actinobacteria strains.</title>
        <authorList>
            <person name="Klenk H.-P."/>
        </authorList>
    </citation>
    <scope>NUCLEOTIDE SEQUENCE [LARGE SCALE GENOMIC DNA]</scope>
    <source>
        <strain evidence="4 5">DSM 45790</strain>
    </source>
</reference>
<comment type="caution">
    <text evidence="4">The sequence shown here is derived from an EMBL/GenBank/DDBJ whole genome shotgun (WGS) entry which is preliminary data.</text>
</comment>
<dbReference type="Gene3D" id="3.40.50.12780">
    <property type="entry name" value="N-terminal domain of ligase-like"/>
    <property type="match status" value="1"/>
</dbReference>
<dbReference type="InterPro" id="IPR045851">
    <property type="entry name" value="AMP-bd_C_sf"/>
</dbReference>
<keyword evidence="2" id="KW-0597">Phosphoprotein</keyword>
<dbReference type="PROSITE" id="PS00455">
    <property type="entry name" value="AMP_BINDING"/>
    <property type="match status" value="1"/>
</dbReference>
<dbReference type="NCBIfam" id="TIGR01733">
    <property type="entry name" value="AA-adenyl-dom"/>
    <property type="match status" value="1"/>
</dbReference>
<evidence type="ECO:0000256" key="2">
    <source>
        <dbReference type="ARBA" id="ARBA00022553"/>
    </source>
</evidence>
<dbReference type="AlphaFoldDB" id="A0A7W8Z2L9"/>
<dbReference type="InterPro" id="IPR010071">
    <property type="entry name" value="AA_adenyl_dom"/>
</dbReference>
<dbReference type="PROSITE" id="PS00012">
    <property type="entry name" value="PHOSPHOPANTETHEINE"/>
    <property type="match status" value="1"/>
</dbReference>
<evidence type="ECO:0000313" key="5">
    <source>
        <dbReference type="Proteomes" id="UP000588112"/>
    </source>
</evidence>
<dbReference type="InterPro" id="IPR029058">
    <property type="entry name" value="AB_hydrolase_fold"/>
</dbReference>
<sequence length="601" mass="63663">MSDVEPGSVVELVRRTVRALPEHTAIVTPAGPVTYGELGSRAGAVAARLRALGVGAGRRVGVLASPSAEGVVGLLGVAMAGAAYVPLCPSLPSARLRALAEDSGASLVLHAEAAAGQAALGVTALPITDGDAAGQDAPVEIDPESPVSVIYTSGSSGTPKGVIVPHRALANRVLWGQSVYPLAPHDRVLQHTRYIYDFSAWEVFATLSFGATLVAPELANYPDFNELAEAMERHAVTTAHFVPSVLSGVINREAFARCAKLSLVFSGGETLTKDLARRFRARSAATLFNQYGPTETCVDSTFHRYEPGDGDAEGAVPIGTAIDRTRLHVLDERLEPVPDGTEGELFVAGAGLATGYLGRPGLTAERFLPDPYGAPGTRMYRTGDLVVRDGRGRLEFRGRADLQVNLRGVRVELEEVESVLALDDDVERAVAVVTDDGSPSLVAMVFPADGAVVETAKVREAARRRLPAAFVPDQVLLGDRPPLLPTGKVDRAAVRALILETRRAGRGRRGEGTGPGEGVEPFVVGLWKEYLELEEFGTDESFFELGGHSLLAVEMVSAVGEHLGSEVSLAEFFEEPTVATMVRLATSAVRDVRDAREESRA</sequence>
<gene>
    <name evidence="4" type="ORF">BJ981_001921</name>
</gene>
<dbReference type="CDD" id="cd05930">
    <property type="entry name" value="A_NRPS"/>
    <property type="match status" value="1"/>
</dbReference>
<dbReference type="InterPro" id="IPR042099">
    <property type="entry name" value="ANL_N_sf"/>
</dbReference>
<dbReference type="EMBL" id="JACHBR010000001">
    <property type="protein sequence ID" value="MBB5626222.1"/>
    <property type="molecule type" value="Genomic_DNA"/>
</dbReference>
<dbReference type="InterPro" id="IPR036736">
    <property type="entry name" value="ACP-like_sf"/>
</dbReference>
<dbReference type="Pfam" id="PF00501">
    <property type="entry name" value="AMP-binding"/>
    <property type="match status" value="1"/>
</dbReference>
<proteinExistence type="predicted"/>
<dbReference type="InterPro" id="IPR009081">
    <property type="entry name" value="PP-bd_ACP"/>
</dbReference>
<dbReference type="InterPro" id="IPR000873">
    <property type="entry name" value="AMP-dep_synth/lig_dom"/>
</dbReference>
<evidence type="ECO:0000259" key="3">
    <source>
        <dbReference type="PROSITE" id="PS50075"/>
    </source>
</evidence>
<dbReference type="SMART" id="SM00823">
    <property type="entry name" value="PKS_PP"/>
    <property type="match status" value="1"/>
</dbReference>
<dbReference type="GO" id="GO:0005737">
    <property type="term" value="C:cytoplasm"/>
    <property type="evidence" value="ECO:0007669"/>
    <property type="project" value="TreeGrafter"/>
</dbReference>
<organism evidence="4 5">
    <name type="scientific">Sphaerisporangium krabiense</name>
    <dbReference type="NCBI Taxonomy" id="763782"/>
    <lineage>
        <taxon>Bacteria</taxon>
        <taxon>Bacillati</taxon>
        <taxon>Actinomycetota</taxon>
        <taxon>Actinomycetes</taxon>
        <taxon>Streptosporangiales</taxon>
        <taxon>Streptosporangiaceae</taxon>
        <taxon>Sphaerisporangium</taxon>
    </lineage>
</organism>
<dbReference type="GO" id="GO:0031177">
    <property type="term" value="F:phosphopantetheine binding"/>
    <property type="evidence" value="ECO:0007669"/>
    <property type="project" value="InterPro"/>
</dbReference>
<accession>A0A7W8Z2L9</accession>
<dbReference type="Pfam" id="PF00550">
    <property type="entry name" value="PP-binding"/>
    <property type="match status" value="1"/>
</dbReference>
<dbReference type="GO" id="GO:0043041">
    <property type="term" value="P:amino acid activation for nonribosomal peptide biosynthetic process"/>
    <property type="evidence" value="ECO:0007669"/>
    <property type="project" value="TreeGrafter"/>
</dbReference>
<dbReference type="PANTHER" id="PTHR45527:SF1">
    <property type="entry name" value="FATTY ACID SYNTHASE"/>
    <property type="match status" value="1"/>
</dbReference>
<feature type="domain" description="Carrier" evidence="3">
    <location>
        <begin position="514"/>
        <end position="589"/>
    </location>
</feature>
<keyword evidence="1" id="KW-0596">Phosphopantetheine</keyword>
<dbReference type="RefSeq" id="WP_184610056.1">
    <property type="nucleotide sequence ID" value="NZ_BOOS01000063.1"/>
</dbReference>
<dbReference type="Gene3D" id="3.40.50.1820">
    <property type="entry name" value="alpha/beta hydrolase"/>
    <property type="match status" value="1"/>
</dbReference>
<evidence type="ECO:0000256" key="1">
    <source>
        <dbReference type="ARBA" id="ARBA00022450"/>
    </source>
</evidence>
<dbReference type="SUPFAM" id="SSF47336">
    <property type="entry name" value="ACP-like"/>
    <property type="match status" value="1"/>
</dbReference>
<evidence type="ECO:0000313" key="4">
    <source>
        <dbReference type="EMBL" id="MBB5626222.1"/>
    </source>
</evidence>
<dbReference type="PANTHER" id="PTHR45527">
    <property type="entry name" value="NONRIBOSOMAL PEPTIDE SYNTHETASE"/>
    <property type="match status" value="1"/>
</dbReference>
<dbReference type="InterPro" id="IPR020845">
    <property type="entry name" value="AMP-binding_CS"/>
</dbReference>
<dbReference type="InterPro" id="IPR006162">
    <property type="entry name" value="Ppantetheine_attach_site"/>
</dbReference>
<dbReference type="InterPro" id="IPR020806">
    <property type="entry name" value="PKS_PP-bd"/>
</dbReference>
<keyword evidence="5" id="KW-1185">Reference proteome</keyword>
<protein>
    <submittedName>
        <fullName evidence="4">Amino acid adenylation domain-containing protein</fullName>
    </submittedName>
</protein>